<dbReference type="SUPFAM" id="SSF103515">
    <property type="entry name" value="Autotransporter"/>
    <property type="match status" value="1"/>
</dbReference>
<dbReference type="RefSeq" id="WP_307019617.1">
    <property type="nucleotide sequence ID" value="NZ_JAUSUI010000003.1"/>
</dbReference>
<feature type="region of interest" description="Disordered" evidence="2">
    <location>
        <begin position="36"/>
        <end position="66"/>
    </location>
</feature>
<dbReference type="NCBIfam" id="TIGR02601">
    <property type="entry name" value="autotrns_rpt"/>
    <property type="match status" value="14"/>
</dbReference>
<comment type="caution">
    <text evidence="5">The sequence shown here is derived from an EMBL/GenBank/DDBJ whole genome shotgun (WGS) entry which is preliminary data.</text>
</comment>
<evidence type="ECO:0000256" key="3">
    <source>
        <dbReference type="SAM" id="SignalP"/>
    </source>
</evidence>
<accession>A0ABU0BAQ2</accession>
<feature type="compositionally biased region" description="Gly residues" evidence="2">
    <location>
        <begin position="57"/>
        <end position="66"/>
    </location>
</feature>
<dbReference type="SUPFAM" id="SSF51126">
    <property type="entry name" value="Pectin lyase-like"/>
    <property type="match status" value="8"/>
</dbReference>
<feature type="region of interest" description="Disordered" evidence="2">
    <location>
        <begin position="98"/>
        <end position="144"/>
    </location>
</feature>
<feature type="signal peptide" evidence="3">
    <location>
        <begin position="1"/>
        <end position="33"/>
    </location>
</feature>
<feature type="chain" id="PRO_5046431521" evidence="3">
    <location>
        <begin position="34"/>
        <end position="3025"/>
    </location>
</feature>
<dbReference type="Proteomes" id="UP001224682">
    <property type="component" value="Unassembled WGS sequence"/>
</dbReference>
<proteinExistence type="predicted"/>
<organism evidence="5 6">
    <name type="scientific">Ancylobacter polymorphus</name>
    <dbReference type="NCBI Taxonomy" id="223390"/>
    <lineage>
        <taxon>Bacteria</taxon>
        <taxon>Pseudomonadati</taxon>
        <taxon>Pseudomonadota</taxon>
        <taxon>Alphaproteobacteria</taxon>
        <taxon>Hyphomicrobiales</taxon>
        <taxon>Xanthobacteraceae</taxon>
        <taxon>Ancylobacter</taxon>
    </lineage>
</organism>
<keyword evidence="6" id="KW-1185">Reference proteome</keyword>
<dbReference type="Gene3D" id="2.40.128.130">
    <property type="entry name" value="Autotransporter beta-domain"/>
    <property type="match status" value="1"/>
</dbReference>
<dbReference type="InterPro" id="IPR036709">
    <property type="entry name" value="Autotransporte_beta_dom_sf"/>
</dbReference>
<dbReference type="PROSITE" id="PS51208">
    <property type="entry name" value="AUTOTRANSPORTER"/>
    <property type="match status" value="1"/>
</dbReference>
<protein>
    <submittedName>
        <fullName evidence="5">Autotransporter-associated beta strand protein</fullName>
    </submittedName>
</protein>
<dbReference type="InterPro" id="IPR005546">
    <property type="entry name" value="Autotransporte_beta"/>
</dbReference>
<dbReference type="SMART" id="SM00869">
    <property type="entry name" value="Autotransporter"/>
    <property type="match status" value="1"/>
</dbReference>
<evidence type="ECO:0000256" key="1">
    <source>
        <dbReference type="ARBA" id="ARBA00022729"/>
    </source>
</evidence>
<dbReference type="EMBL" id="JAUSUI010000003">
    <property type="protein sequence ID" value="MDQ0302908.1"/>
    <property type="molecule type" value="Genomic_DNA"/>
</dbReference>
<evidence type="ECO:0000259" key="4">
    <source>
        <dbReference type="PROSITE" id="PS51208"/>
    </source>
</evidence>
<keyword evidence="1 3" id="KW-0732">Signal</keyword>
<dbReference type="PANTHER" id="PTHR35037">
    <property type="entry name" value="C-TERMINAL REGION OF AIDA-LIKE PROTEIN"/>
    <property type="match status" value="1"/>
</dbReference>
<evidence type="ECO:0000313" key="5">
    <source>
        <dbReference type="EMBL" id="MDQ0302908.1"/>
    </source>
</evidence>
<feature type="domain" description="Autotransporter" evidence="4">
    <location>
        <begin position="2748"/>
        <end position="3025"/>
    </location>
</feature>
<evidence type="ECO:0000313" key="6">
    <source>
        <dbReference type="Proteomes" id="UP001224682"/>
    </source>
</evidence>
<dbReference type="Gene3D" id="2.160.20.20">
    <property type="match status" value="6"/>
</dbReference>
<name>A0ABU0BAQ2_9HYPH</name>
<dbReference type="InterPro" id="IPR012332">
    <property type="entry name" value="Autotransporter_pectin_lyase_C"/>
</dbReference>
<feature type="compositionally biased region" description="Gly residues" evidence="2">
    <location>
        <begin position="100"/>
        <end position="120"/>
    </location>
</feature>
<evidence type="ECO:0000256" key="2">
    <source>
        <dbReference type="SAM" id="MobiDB-lite"/>
    </source>
</evidence>
<feature type="compositionally biased region" description="Gly residues" evidence="2">
    <location>
        <begin position="131"/>
        <end position="143"/>
    </location>
</feature>
<reference evidence="5 6" key="1">
    <citation type="submission" date="2023-07" db="EMBL/GenBank/DDBJ databases">
        <title>Genomic Encyclopedia of Type Strains, Phase IV (KMG-IV): sequencing the most valuable type-strain genomes for metagenomic binning, comparative biology and taxonomic classification.</title>
        <authorList>
            <person name="Goeker M."/>
        </authorList>
    </citation>
    <scope>NUCLEOTIDE SEQUENCE [LARGE SCALE GENOMIC DNA]</scope>
    <source>
        <strain evidence="5 6">DSM 2457</strain>
    </source>
</reference>
<dbReference type="PANTHER" id="PTHR35037:SF3">
    <property type="entry name" value="C-TERMINAL REGION OF AIDA-LIKE PROTEIN"/>
    <property type="match status" value="1"/>
</dbReference>
<gene>
    <name evidence="5" type="ORF">J2S75_001936</name>
</gene>
<dbReference type="Pfam" id="PF12951">
    <property type="entry name" value="PATR"/>
    <property type="match status" value="21"/>
</dbReference>
<dbReference type="InterPro" id="IPR013425">
    <property type="entry name" value="Autotrns_rpt"/>
</dbReference>
<dbReference type="InterPro" id="IPR011050">
    <property type="entry name" value="Pectin_lyase_fold/virulence"/>
</dbReference>
<dbReference type="InterPro" id="IPR051551">
    <property type="entry name" value="Autotransporter_adhesion"/>
</dbReference>
<sequence>MSFRPMRFPHSQASRRAALLASAALLVASPALGQSMNGATNPTGPGGNGTPYLEVPPGGGGGGGGGGVTGGFGAAGNSPEFVAINGDAGIGGFLPSMPGTDGGDGDLGGSGGGGGGGAHGYVGTEAPSGDAIGGQGGDGGEGGEFNAKDIEGIVGGGGGPGAGGYGAVIEIQGTGTTLSLPNAMLGGDGGDGGSGASIIWENDGFFYPFQGGAGNGGDGGTGLYLYGSGGGASILGEAKGGDGGIGGHGYLPSFGGIGGSGLEVAGTAANVIIEPTAQVTGGDGGISLSGTGGSGGAGILISGDNNVVTLAGSATGGTQGGNPSGQALAVYITGQGNWLVLTSTYNQSGGIYAQGGGALALGGSSPGIFDVSAIGSAITNFSFYTVIDGASWTLLNEPESLVSWDIQDGALSIADPLSLGGDGALTISNSGQLTTTASMAITLPIELSGGSGPGATFDVENGTVLILGGEIAGPGNLIVTGGGMLTLGANNQYTGTTTVEQGTLAVGGAFPLGGVPGTLSLADGTTLQFAFDGDGPATNLTGAVTLAGNVTIFSPEGLSGTISGNVSDGSSSGGLTLTGGGAVLLSGANSFTGPVTIAAGTLIAGSATALGSNGTVTVEEGATLQLNTSIATGSLAGAGAVIIGTNTLTVGANNASSSFSGNFSGTGGLTKTGSGTFTLQGVDADVSALTIAGGTLVLDSQSVLGSSTVVTFSGGAGSTLQLSSNQTVAGLTGDGSLSLGSSTFTVAAANDFTFSGSITGNGGSLVQAGTGTLTLSGSNSFTGPTLISGGTLVLAGGAALSDQTAVTVASGAQVQLQASETVGGLAGSGVVLLAGNTLSFGGNGANTQFGGSISNGSLVKQGAGTTVLTGSYNLSALTIAAGTLQIGDGASATSFQAAPIENNGTLVLKPEQDLLMSEVISGTGGVTVNAGNAPVTFTSANTYTGGTTITAGTLNLGSGVLVGSVAGDVVTNGTLAFNSSTSQSFGGAISGTGGVSAAGGGTVTLTGANAYAGGTAISNGSTVSVGSDGNLGAGSGGISLANGTLAVSGSFSSVREVVLAGAGGIAVAAGQTLTLMGAISESSISQLTKSGDGVLVLGGANSYTGGTLVSAGTLAVSADSNLGAAIGGVTLDGGTLAITGSFTSARNVTLGAGNGTVDVATGSVLTLQGVIGGSGNLTKIGDGELALSGASSFTGSTSVVSGTLALYGATLATSSVSVADSGTLQGFGTIAGTVSVLAGGTLSGGVTGQPNPQHTALVTGSLTLANTADVALVLGAGGNTGVAEVSGDLALGGTLSVSGEAVHGAGIYRVFTYTGSNSGSFASVDLSGLVDSASYTGTIETGNPGHVNLLLRDTSPLQLWTTDGGTSFGGSGTWSSTGDTWYLASSGQTIPWGGETGIFTGTAGTVTVRGEQTFQKLEFVTDGYVLQADGTEPTSSLHVNGGGVLWVEGHDVTATISAPITGTGGIEKVGTGTLILSGANSYVGGTKISGGFLSVASASALGDAGNVLTLSSGGLETTGSFTLTGAMVLEGFGSLKPGAGETLGLSGTVSGTGGLRKEGLGTLVLSGTNTYAGDTVIAEGTLQVQGGAAISNASAVRIEAAGTLQLGANEGIGSLAGSGTVDLQSYTLQLNYSAASTVFSGSISGSGGVVMQGLGTLVLTGANSYSGGTTLSGGGLIIGNGGTSGSIAGNVVNNGLLAFHRSDVITFAGTISGAGGVTQIGSGTLILTGTNSYAGGTLISAGTVQVSADANLGQVAGAVTLEGGTLSTTGSFTTARSLLVVGGGTLQVATGTTLALTSMVTGTGGLTKQGDGTLILAADNGFTGTTTIRAGVLQLGNGGTTGSVGGAIVNDATLVLNRSTDFTFGNHVSGQGTVVQAGTGALIVTGDIDSLGGLRIEQGVVQIGNGGTTGQVAGPIVNNGILAFARSDQTVVANTISGSGTVVQIGAGDLFLTGSNSYSGGTGIGPGSTLHVTADAALGASTGGLIFGGGTLSADLGFSSARTVTLIGGGTISVANAAVFTLSGAISGVGSFAKTGLGTLVLTGSNSFAGNTVVAAGTLQIGDGGTSGTLSGNVATAGTLAFNRSDNILYAGAVSGTGELVQAGTGALVLTGAGSYTGGTRITAGTLVLGNGGTSGAISGNVANDGTLVFNRSDAVSFAGVISGSGAVTQIGAGTLTLAGANSYAGGTTIGAGASLQVASDGNLGAATGSLTLSGGILAPTASFTSARAVTLNASGGFSVGTGVTLTLTGTVGGNGALYVAGGGALELAGINTYAGGTSVSGATLAVHADESLGKAGTALSLDGATLQVLHSFSSARHVVVSSAGASVDVGADRFLTLSGTVSGPGVLAKTGAGRLTLTGDNSYGALAILGGTVVGNTASLEGNILNNGALVFDQASTGTFANIIGGTGTLTVKGAGTLILTGTAAPGGGTTIDGGTLKIGEGGTAGWLSGPIVNKGTLIYDLAGRYTFPVALSGTGRVLLEGGGTVDFVGSDYRGVVETNDARVLVQRGTDSQVSFRVGAHGVLGGVGTIGSVDVLDGGTLSPGFSPGTLHIDGTLTLAAGATYRVDISPNRGSDLLAVTGAVGIDLDSTLELHAERGTYANAKTYTVLTGSGGVHGLFGTVTTNFAFLDPLLSYTDTEVILNLVRRDIPFWREAHTWNQVATANGVESLGAGNEIYDAVASQLKSEAFIAFDALSGEIYASTASVIQQQSVFTRDAVGARLRQASFEGAGAPLAYAGDGPQTARLGADGATVMWMQGFGAQGSLGSDGNAAAVSDSIGGFVGGFDAAFAADWRLGAYGGYSRSWLDVSGRASSGSMDNYELGLYGATQQGPWALRLGGGYAWHDMSFSRSVAFPGYQASNSSDANAGSAQLFGELGYDLPLGPVDLEPFLGLAYLHVEGWNTVERGSNSALSVNAGAMDTFYSTLGLRGGQEIDVNGVPVTASFTLGWQHAFGDTGPAAVMSFATGSAPFSIEGAPIATDTLIFGGGLAYELNPNTRLSLRYDGQIATSAQQNAVSGALQIRF</sequence>